<evidence type="ECO:0000256" key="1">
    <source>
        <dbReference type="ARBA" id="ARBA00001974"/>
    </source>
</evidence>
<protein>
    <submittedName>
        <fullName evidence="8">Unannotated protein</fullName>
    </submittedName>
</protein>
<dbReference type="InterPro" id="IPR009100">
    <property type="entry name" value="AcylCoA_DH/oxidase_NM_dom_sf"/>
</dbReference>
<reference evidence="8" key="1">
    <citation type="submission" date="2020-05" db="EMBL/GenBank/DDBJ databases">
        <authorList>
            <person name="Chiriac C."/>
            <person name="Salcher M."/>
            <person name="Ghai R."/>
            <person name="Kavagutti S V."/>
        </authorList>
    </citation>
    <scope>NUCLEOTIDE SEQUENCE</scope>
</reference>
<organism evidence="8">
    <name type="scientific">freshwater metagenome</name>
    <dbReference type="NCBI Taxonomy" id="449393"/>
    <lineage>
        <taxon>unclassified sequences</taxon>
        <taxon>metagenomes</taxon>
        <taxon>ecological metagenomes</taxon>
    </lineage>
</organism>
<comment type="cofactor">
    <cofactor evidence="1">
        <name>FAD</name>
        <dbReference type="ChEBI" id="CHEBI:57692"/>
    </cofactor>
</comment>
<evidence type="ECO:0000256" key="5">
    <source>
        <dbReference type="ARBA" id="ARBA00023002"/>
    </source>
</evidence>
<dbReference type="FunFam" id="2.40.110.10:FF:000011">
    <property type="entry name" value="Acyl-CoA dehydrogenase FadE34"/>
    <property type="match status" value="1"/>
</dbReference>
<evidence type="ECO:0000256" key="3">
    <source>
        <dbReference type="ARBA" id="ARBA00022630"/>
    </source>
</evidence>
<dbReference type="Gene3D" id="2.40.110.10">
    <property type="entry name" value="Butyryl-CoA Dehydrogenase, subunit A, domain 2"/>
    <property type="match status" value="1"/>
</dbReference>
<dbReference type="InterPro" id="IPR009075">
    <property type="entry name" value="AcylCo_DH/oxidase_C"/>
</dbReference>
<proteinExistence type="inferred from homology"/>
<accession>A0A6J6DUG0</accession>
<dbReference type="Pfam" id="PF00441">
    <property type="entry name" value="Acyl-CoA_dh_1"/>
    <property type="match status" value="1"/>
</dbReference>
<comment type="similarity">
    <text evidence="2">Belongs to the acyl-CoA dehydrogenase family.</text>
</comment>
<dbReference type="Gene3D" id="1.20.140.10">
    <property type="entry name" value="Butyryl-CoA Dehydrogenase, subunit A, domain 3"/>
    <property type="match status" value="1"/>
</dbReference>
<dbReference type="SUPFAM" id="SSF56645">
    <property type="entry name" value="Acyl-CoA dehydrogenase NM domain-like"/>
    <property type="match status" value="1"/>
</dbReference>
<sequence>MDGVIEEARSFLAQNWSSSTDLVAWKELVVSQRWAALRWPADCLGRDLDDDTAQQVESLFREANAPGPGQDKSNLWAGTVVGFGSPELKEKFIHPLMMDEIAMCLLYSEPGAGSDLAGIRTTAVRDGDEWVVNGQKVWTSGARDADYGMLIARTDWDQPKHRGITFFFLPMKQPGVEVRPLRQATGDARFNEVFMTNARIPASNMLGELNAGWWVLQSALAYERAAMGISRRGPASAGGGKTATAMGHIPSPDLSLVSLAQELGKNHDVHVRQQLARLYCMRKVNDWNNDRSKAMTETGSSSSLASFGKLAMSGLLHFAGHLQGEILGAEATLDGDENPRARDANYSQLNAYFTSIGGGTDQIQRNIIGERILGLPKEPELDRHAPFRDVPVSTAQR</sequence>
<evidence type="ECO:0000259" key="7">
    <source>
        <dbReference type="Pfam" id="PF02770"/>
    </source>
</evidence>
<evidence type="ECO:0000259" key="6">
    <source>
        <dbReference type="Pfam" id="PF00441"/>
    </source>
</evidence>
<gene>
    <name evidence="8" type="ORF">UFOPK1704_00222</name>
</gene>
<dbReference type="GO" id="GO:0005886">
    <property type="term" value="C:plasma membrane"/>
    <property type="evidence" value="ECO:0007669"/>
    <property type="project" value="TreeGrafter"/>
</dbReference>
<evidence type="ECO:0000256" key="4">
    <source>
        <dbReference type="ARBA" id="ARBA00022827"/>
    </source>
</evidence>
<evidence type="ECO:0000313" key="8">
    <source>
        <dbReference type="EMBL" id="CAB4566579.1"/>
    </source>
</evidence>
<dbReference type="PANTHER" id="PTHR43292">
    <property type="entry name" value="ACYL-COA DEHYDROGENASE"/>
    <property type="match status" value="1"/>
</dbReference>
<dbReference type="InterPro" id="IPR036250">
    <property type="entry name" value="AcylCo_DH-like_C"/>
</dbReference>
<dbReference type="GO" id="GO:0016627">
    <property type="term" value="F:oxidoreductase activity, acting on the CH-CH group of donors"/>
    <property type="evidence" value="ECO:0007669"/>
    <property type="project" value="InterPro"/>
</dbReference>
<dbReference type="EMBL" id="CAEZTQ010000025">
    <property type="protein sequence ID" value="CAB4566579.1"/>
    <property type="molecule type" value="Genomic_DNA"/>
</dbReference>
<evidence type="ECO:0000256" key="2">
    <source>
        <dbReference type="ARBA" id="ARBA00009347"/>
    </source>
</evidence>
<dbReference type="GO" id="GO:0050660">
    <property type="term" value="F:flavin adenine dinucleotide binding"/>
    <property type="evidence" value="ECO:0007669"/>
    <property type="project" value="InterPro"/>
</dbReference>
<keyword evidence="4" id="KW-0274">FAD</keyword>
<keyword evidence="5" id="KW-0560">Oxidoreductase</keyword>
<feature type="domain" description="Acyl-CoA oxidase/dehydrogenase middle" evidence="7">
    <location>
        <begin position="104"/>
        <end position="193"/>
    </location>
</feature>
<dbReference type="Pfam" id="PF02770">
    <property type="entry name" value="Acyl-CoA_dh_M"/>
    <property type="match status" value="1"/>
</dbReference>
<feature type="domain" description="Acyl-CoA dehydrogenase/oxidase C-terminal" evidence="6">
    <location>
        <begin position="210"/>
        <end position="373"/>
    </location>
</feature>
<name>A0A6J6DUG0_9ZZZZ</name>
<dbReference type="PANTHER" id="PTHR43292:SF4">
    <property type="entry name" value="ACYL-COA DEHYDROGENASE FADE34"/>
    <property type="match status" value="1"/>
</dbReference>
<dbReference type="AlphaFoldDB" id="A0A6J6DUG0"/>
<keyword evidence="3" id="KW-0285">Flavoprotein</keyword>
<dbReference type="InterPro" id="IPR006091">
    <property type="entry name" value="Acyl-CoA_Oxase/DH_mid-dom"/>
</dbReference>
<dbReference type="Gene3D" id="1.10.540.10">
    <property type="entry name" value="Acyl-CoA dehydrogenase/oxidase, N-terminal domain"/>
    <property type="match status" value="1"/>
</dbReference>
<dbReference type="SUPFAM" id="SSF47203">
    <property type="entry name" value="Acyl-CoA dehydrogenase C-terminal domain-like"/>
    <property type="match status" value="1"/>
</dbReference>
<dbReference type="InterPro" id="IPR046373">
    <property type="entry name" value="Acyl-CoA_Oxase/DH_mid-dom_sf"/>
</dbReference>
<dbReference type="InterPro" id="IPR052161">
    <property type="entry name" value="Mycobact_Acyl-CoA_DH"/>
</dbReference>
<dbReference type="InterPro" id="IPR037069">
    <property type="entry name" value="AcylCoA_DH/ox_N_sf"/>
</dbReference>